<keyword evidence="2" id="KW-1185">Reference proteome</keyword>
<evidence type="ECO:0000313" key="2">
    <source>
        <dbReference type="Proteomes" id="UP001212170"/>
    </source>
</evidence>
<proteinExistence type="predicted"/>
<dbReference type="RefSeq" id="WP_271338777.1">
    <property type="nucleotide sequence ID" value="NZ_JAMZNK010000098.1"/>
</dbReference>
<comment type="caution">
    <text evidence="1">The sequence shown here is derived from an EMBL/GenBank/DDBJ whole genome shotgun (WGS) entry which is preliminary data.</text>
</comment>
<dbReference type="Proteomes" id="UP001212170">
    <property type="component" value="Unassembled WGS sequence"/>
</dbReference>
<gene>
    <name evidence="1" type="ORF">NJT12_24710</name>
</gene>
<evidence type="ECO:0008006" key="3">
    <source>
        <dbReference type="Google" id="ProtNLM"/>
    </source>
</evidence>
<sequence>TKAGANTNIPVTFYSQNFNGFTYVSGDDVSFVDNNTLSNFKVDGKGLSKTGVYGTVNLNVDRTAPGDINYNLDPNKAAGDYTIATLDDITGGSQNLQQVLDTGNSAHATEILLTSGGDGFRKRTATMNSSSITFSNDTDQDRVDINSAGFTLYTGNSGDISRLAPYGLRHEYNGIRNILNYPVKPEGTYTLATLDDITGGSQGIDQVLGVGNETTKSMSFNQEGYGNNVFINSNVIQVINDKENATQVSNLDSSGVSIVTNNGQPEQTVSNIFSTHVQFTTNENGSHEVSNKGIRFYKDTGETSIEYDIPTVNTTLKFPAKAIAGDYTLATTDDFKTINGESIVGEGNINITNPTPTLSQVLDAGSYDGTGNQITLGYTPSGGKVGSNWSAYGINFRNEDLDGNTNVDSYEITISDKLLNYGVKLDKNYIGFKTDFEGIFRDSSVIMQNYEYDYSTQGRVIVQMPLVSGILATTDDIKLKSYTVNTLPTGTIGDQAYVTDATAPTYLGALAGGGSVVCPVFYNGTTWVAH</sequence>
<reference evidence="1 2" key="1">
    <citation type="journal article" date="2023" name="Chemosphere">
        <title>Whole genome analysis of Flavobacterium aziz-sancarii sp. nov., isolated from Ardley Island (Antarctica), revealed a rich resistome and bioremediation potential.</title>
        <authorList>
            <person name="Otur C."/>
            <person name="Okay S."/>
            <person name="Kurt-Kizildogan A."/>
        </authorList>
    </citation>
    <scope>NUCLEOTIDE SEQUENCE [LARGE SCALE GENOMIC DNA]</scope>
    <source>
        <strain evidence="1 2">AC</strain>
    </source>
</reference>
<accession>A0ABT4WJQ2</accession>
<feature type="non-terminal residue" evidence="1">
    <location>
        <position position="1"/>
    </location>
</feature>
<evidence type="ECO:0000313" key="1">
    <source>
        <dbReference type="EMBL" id="MDA6072824.1"/>
    </source>
</evidence>
<organism evidence="1 2">
    <name type="scientific">Flavobacterium azizsancarii</name>
    <dbReference type="NCBI Taxonomy" id="2961580"/>
    <lineage>
        <taxon>Bacteria</taxon>
        <taxon>Pseudomonadati</taxon>
        <taxon>Bacteroidota</taxon>
        <taxon>Flavobacteriia</taxon>
        <taxon>Flavobacteriales</taxon>
        <taxon>Flavobacteriaceae</taxon>
        <taxon>Flavobacterium</taxon>
    </lineage>
</organism>
<dbReference type="EMBL" id="JAMZNK010000098">
    <property type="protein sequence ID" value="MDA6072824.1"/>
    <property type="molecule type" value="Genomic_DNA"/>
</dbReference>
<name>A0ABT4WJQ2_9FLAO</name>
<protein>
    <recommendedName>
        <fullName evidence="3">MBG domain-containing protein</fullName>
    </recommendedName>
</protein>